<dbReference type="RefSeq" id="XP_040635123.1">
    <property type="nucleotide sequence ID" value="XM_040778080.1"/>
</dbReference>
<accession>A0A017S324</accession>
<dbReference type="AlphaFoldDB" id="A0A017S324"/>
<reference evidence="2" key="1">
    <citation type="journal article" date="2014" name="Nat. Commun.">
        <title>Genomic adaptations of the halophilic Dead Sea filamentous fungus Eurotium rubrum.</title>
        <authorList>
            <person name="Kis-Papo T."/>
            <person name="Weig A.R."/>
            <person name="Riley R."/>
            <person name="Persoh D."/>
            <person name="Salamov A."/>
            <person name="Sun H."/>
            <person name="Lipzen A."/>
            <person name="Wasser S.P."/>
            <person name="Rambold G."/>
            <person name="Grigoriev I.V."/>
            <person name="Nevo E."/>
        </authorList>
    </citation>
    <scope>NUCLEOTIDE SEQUENCE [LARGE SCALE GENOMIC DNA]</scope>
    <source>
        <strain evidence="2">CBS 135680</strain>
    </source>
</reference>
<proteinExistence type="predicted"/>
<name>A0A017S324_ASPRC</name>
<sequence length="156" mass="18188">MQLSPEYSVYTPVQYTCKVAEHCLGASIQRRRAHRFWTTKCLVADRWTGALSSPGPLVGPFVPTRQQPRTCWLLICISWWMWWSWAAFQLLPCQFSGFHLFLYLPALTTAPYCVSRCRKLTVYIDNCTCTRILTLYIRHRSILQKKEKKTPQGITP</sequence>
<organism evidence="1 2">
    <name type="scientific">Aspergillus ruber (strain CBS 135680)</name>
    <dbReference type="NCBI Taxonomy" id="1388766"/>
    <lineage>
        <taxon>Eukaryota</taxon>
        <taxon>Fungi</taxon>
        <taxon>Dikarya</taxon>
        <taxon>Ascomycota</taxon>
        <taxon>Pezizomycotina</taxon>
        <taxon>Eurotiomycetes</taxon>
        <taxon>Eurotiomycetidae</taxon>
        <taxon>Eurotiales</taxon>
        <taxon>Aspergillaceae</taxon>
        <taxon>Aspergillus</taxon>
        <taxon>Aspergillus subgen. Aspergillus</taxon>
    </lineage>
</organism>
<gene>
    <name evidence="1" type="ORF">EURHEDRAFT_244543</name>
</gene>
<evidence type="ECO:0000313" key="1">
    <source>
        <dbReference type="EMBL" id="EYE91433.1"/>
    </source>
</evidence>
<keyword evidence="2" id="KW-1185">Reference proteome</keyword>
<dbReference type="GeneID" id="63693204"/>
<evidence type="ECO:0000313" key="2">
    <source>
        <dbReference type="Proteomes" id="UP000019804"/>
    </source>
</evidence>
<protein>
    <submittedName>
        <fullName evidence="1">Uncharacterized protein</fullName>
    </submittedName>
</protein>
<dbReference type="HOGENOM" id="CLU_1686185_0_0_1"/>
<dbReference type="EMBL" id="KK088445">
    <property type="protein sequence ID" value="EYE91433.1"/>
    <property type="molecule type" value="Genomic_DNA"/>
</dbReference>
<dbReference type="Proteomes" id="UP000019804">
    <property type="component" value="Unassembled WGS sequence"/>
</dbReference>